<comment type="caution">
    <text evidence="2">The sequence shown here is derived from an EMBL/GenBank/DDBJ whole genome shotgun (WGS) entry which is preliminary data.</text>
</comment>
<dbReference type="EMBL" id="JASCZI010062309">
    <property type="protein sequence ID" value="MED6140345.1"/>
    <property type="molecule type" value="Genomic_DNA"/>
</dbReference>
<evidence type="ECO:0000313" key="3">
    <source>
        <dbReference type="Proteomes" id="UP001341840"/>
    </source>
</evidence>
<dbReference type="Proteomes" id="UP001341840">
    <property type="component" value="Unassembled WGS sequence"/>
</dbReference>
<feature type="region of interest" description="Disordered" evidence="1">
    <location>
        <begin position="94"/>
        <end position="123"/>
    </location>
</feature>
<feature type="region of interest" description="Disordered" evidence="1">
    <location>
        <begin position="154"/>
        <end position="179"/>
    </location>
</feature>
<accession>A0ABU6SW69</accession>
<organism evidence="2 3">
    <name type="scientific">Stylosanthes scabra</name>
    <dbReference type="NCBI Taxonomy" id="79078"/>
    <lineage>
        <taxon>Eukaryota</taxon>
        <taxon>Viridiplantae</taxon>
        <taxon>Streptophyta</taxon>
        <taxon>Embryophyta</taxon>
        <taxon>Tracheophyta</taxon>
        <taxon>Spermatophyta</taxon>
        <taxon>Magnoliopsida</taxon>
        <taxon>eudicotyledons</taxon>
        <taxon>Gunneridae</taxon>
        <taxon>Pentapetalae</taxon>
        <taxon>rosids</taxon>
        <taxon>fabids</taxon>
        <taxon>Fabales</taxon>
        <taxon>Fabaceae</taxon>
        <taxon>Papilionoideae</taxon>
        <taxon>50 kb inversion clade</taxon>
        <taxon>dalbergioids sensu lato</taxon>
        <taxon>Dalbergieae</taxon>
        <taxon>Pterocarpus clade</taxon>
        <taxon>Stylosanthes</taxon>
    </lineage>
</organism>
<proteinExistence type="predicted"/>
<keyword evidence="3" id="KW-1185">Reference proteome</keyword>
<evidence type="ECO:0000256" key="1">
    <source>
        <dbReference type="SAM" id="MobiDB-lite"/>
    </source>
</evidence>
<sequence length="179" mass="20502">MECFITWQLEPENSGLKIEERKLADQETELGSKTEQRLHAYACSSPRLSNSVTLRHASLIHAYAWKALWQQATSQDPRIGVEVHAYAWKAHTSHVPESRLAEPKRDQDSSKPKSATHRRRSPRICVGSQQLTFEAYVRRAKRDSILASPFQSHAYAQNSKDMRGRQAQCPSSPRPTYMR</sequence>
<feature type="compositionally biased region" description="Basic and acidic residues" evidence="1">
    <location>
        <begin position="94"/>
        <end position="111"/>
    </location>
</feature>
<gene>
    <name evidence="2" type="ORF">PIB30_092289</name>
</gene>
<name>A0ABU6SW69_9FABA</name>
<protein>
    <submittedName>
        <fullName evidence="2">Uncharacterized protein</fullName>
    </submittedName>
</protein>
<reference evidence="2 3" key="1">
    <citation type="journal article" date="2023" name="Plants (Basel)">
        <title>Bridging the Gap: Combining Genomics and Transcriptomics Approaches to Understand Stylosanthes scabra, an Orphan Legume from the Brazilian Caatinga.</title>
        <authorList>
            <person name="Ferreira-Neto J.R.C."/>
            <person name="da Silva M.D."/>
            <person name="Binneck E."/>
            <person name="de Melo N.F."/>
            <person name="da Silva R.H."/>
            <person name="de Melo A.L.T.M."/>
            <person name="Pandolfi V."/>
            <person name="Bustamante F.O."/>
            <person name="Brasileiro-Vidal A.C."/>
            <person name="Benko-Iseppon A.M."/>
        </authorList>
    </citation>
    <scope>NUCLEOTIDE SEQUENCE [LARGE SCALE GENOMIC DNA]</scope>
    <source>
        <tissue evidence="2">Leaves</tissue>
    </source>
</reference>
<evidence type="ECO:0000313" key="2">
    <source>
        <dbReference type="EMBL" id="MED6140345.1"/>
    </source>
</evidence>